<feature type="transmembrane region" description="Helical" evidence="1">
    <location>
        <begin position="108"/>
        <end position="128"/>
    </location>
</feature>
<evidence type="ECO:0008006" key="4">
    <source>
        <dbReference type="Google" id="ProtNLM"/>
    </source>
</evidence>
<keyword evidence="1" id="KW-1133">Transmembrane helix</keyword>
<evidence type="ECO:0000256" key="1">
    <source>
        <dbReference type="SAM" id="Phobius"/>
    </source>
</evidence>
<reference evidence="3" key="1">
    <citation type="submission" date="2019-08" db="EMBL/GenBank/DDBJ databases">
        <title>Limnoglobus roseus gen. nov., sp. nov., a novel freshwater planctomycete with a giant genome from the family Gemmataceae.</title>
        <authorList>
            <person name="Kulichevskaya I.S."/>
            <person name="Naumoff D.G."/>
            <person name="Miroshnikov K."/>
            <person name="Ivanova A."/>
            <person name="Philippov D.A."/>
            <person name="Hakobyan A."/>
            <person name="Rijpstra I.C."/>
            <person name="Sinninghe Damste J.S."/>
            <person name="Liesack W."/>
            <person name="Dedysh S.N."/>
        </authorList>
    </citation>
    <scope>NUCLEOTIDE SEQUENCE [LARGE SCALE GENOMIC DNA]</scope>
    <source>
        <strain evidence="3">PX52</strain>
    </source>
</reference>
<dbReference type="RefSeq" id="WP_149108693.1">
    <property type="nucleotide sequence ID" value="NZ_CP042425.1"/>
</dbReference>
<organism evidence="2 3">
    <name type="scientific">Limnoglobus roseus</name>
    <dbReference type="NCBI Taxonomy" id="2598579"/>
    <lineage>
        <taxon>Bacteria</taxon>
        <taxon>Pseudomonadati</taxon>
        <taxon>Planctomycetota</taxon>
        <taxon>Planctomycetia</taxon>
        <taxon>Gemmatales</taxon>
        <taxon>Gemmataceae</taxon>
        <taxon>Limnoglobus</taxon>
    </lineage>
</organism>
<name>A0A5C1A6A5_9BACT</name>
<keyword evidence="3" id="KW-1185">Reference proteome</keyword>
<dbReference type="AlphaFoldDB" id="A0A5C1A6A5"/>
<accession>A0A5C1A6A5</accession>
<sequence>MLTGPQIILTLKVLVAAVTVLFVGSLVALAADRKRLHGRINWVFFLLTMTTVFGFELLLRLGHDVTSQFTEDAKQALRIHLCFSIPSAVFLPVMLFTGTRRFRRLHLALGWMFCALWAGTFVTGIFFLPHE</sequence>
<evidence type="ECO:0000313" key="3">
    <source>
        <dbReference type="Proteomes" id="UP000324974"/>
    </source>
</evidence>
<dbReference type="EMBL" id="CP042425">
    <property type="protein sequence ID" value="QEL13747.1"/>
    <property type="molecule type" value="Genomic_DNA"/>
</dbReference>
<feature type="transmembrane region" description="Helical" evidence="1">
    <location>
        <begin position="6"/>
        <end position="30"/>
    </location>
</feature>
<protein>
    <recommendedName>
        <fullName evidence="4">DUF420 domain-containing protein</fullName>
    </recommendedName>
</protein>
<feature type="transmembrane region" description="Helical" evidence="1">
    <location>
        <begin position="42"/>
        <end position="63"/>
    </location>
</feature>
<gene>
    <name evidence="2" type="ORF">PX52LOC_00605</name>
</gene>
<dbReference type="Proteomes" id="UP000324974">
    <property type="component" value="Chromosome"/>
</dbReference>
<feature type="transmembrane region" description="Helical" evidence="1">
    <location>
        <begin position="75"/>
        <end position="96"/>
    </location>
</feature>
<evidence type="ECO:0000313" key="2">
    <source>
        <dbReference type="EMBL" id="QEL13747.1"/>
    </source>
</evidence>
<dbReference type="KEGG" id="lrs:PX52LOC_00605"/>
<proteinExistence type="predicted"/>
<dbReference type="OrthoDB" id="284865at2"/>
<keyword evidence="1" id="KW-0472">Membrane</keyword>
<keyword evidence="1" id="KW-0812">Transmembrane</keyword>